<dbReference type="HOGENOM" id="CLU_489354_0_0_1"/>
<dbReference type="GeneID" id="4852010"/>
<comment type="caution">
    <text evidence="7">The sequence shown here is derived from an EMBL/GenBank/DDBJ whole genome shotgun (WGS) entry which is preliminary data.</text>
</comment>
<feature type="compositionally biased region" description="Polar residues" evidence="4">
    <location>
        <begin position="274"/>
        <end position="283"/>
    </location>
</feature>
<keyword evidence="3" id="KW-0539">Nucleus</keyword>
<comment type="subcellular location">
    <subcellularLocation>
        <location evidence="1">Nucleus</location>
    </subcellularLocation>
</comment>
<evidence type="ECO:0000259" key="6">
    <source>
        <dbReference type="Pfam" id="PF04825"/>
    </source>
</evidence>
<dbReference type="EMBL" id="AAVQ01000002">
    <property type="protein sequence ID" value="EAZ63203.2"/>
    <property type="molecule type" value="Genomic_DNA"/>
</dbReference>
<evidence type="ECO:0000256" key="4">
    <source>
        <dbReference type="SAM" id="MobiDB-lite"/>
    </source>
</evidence>
<sequence length="565" mass="63748">MNSDSLISKQGPLGYVWLAANYDKKLTKQQLINTSIAKSTDFISNHSISFASSQSSAEANSITLRLSGQLLLGIVRIYSRKTKYLLDDVHDILMKLKTSFKYASGAKLGSDGMTNTVNLNPRDTILSNIKSITLPDQITRFDLLYQEDLNLDDDTLAMNDGVGIFSSQRQTQDDSFTFDQSIEYPRFGTAHDPATPGDVDLELDFDLDIDGDSFGEDRSVEIGRNISQTAEDNPEISILSGLNKDDDNGFDFDLGGPLETIDEPDLVVDEDIQNDNNPSTPQEALTPPAVEERHTRKRRTGINDDGEIITNKRKLRIDSIEDLDGISIQTLKDNQQALLNTKFEDGYITLNLTDAEKIDLINELANPSAKKRRKLWNVDTQLQERCLELSKEQEQLEEQHNLQFEQEYGDFSNDMDFDLSLPDLDTPTNDFQDGHEDEEVTFNVSQASEEPEEERSSESVGKSTTQVAQELRDIFSSDDVTNLSKLMEADLQVHELDSTKEPLGLASRHDNTRRINNRREATRCFFELLVLASHDCVELKQDAEETQLGGQIDIRSRDRLFHNFL</sequence>
<proteinExistence type="inferred from homology"/>
<dbReference type="InterPro" id="IPR039781">
    <property type="entry name" value="Rad21/Rec8-like"/>
</dbReference>
<feature type="domain" description="Rad21/Rec8-like protein N-terminal" evidence="6">
    <location>
        <begin position="3"/>
        <end position="104"/>
    </location>
</feature>
<dbReference type="PANTHER" id="PTHR12585:SF69">
    <property type="entry name" value="FI11703P"/>
    <property type="match status" value="1"/>
</dbReference>
<dbReference type="Proteomes" id="UP000002258">
    <property type="component" value="Chromosome 1"/>
</dbReference>
<comment type="similarity">
    <text evidence="2">Belongs to the rad21 family.</text>
</comment>
<dbReference type="GO" id="GO:1990414">
    <property type="term" value="P:replication-born double-strand break repair via sister chromatid exchange"/>
    <property type="evidence" value="ECO:0007669"/>
    <property type="project" value="TreeGrafter"/>
</dbReference>
<feature type="region of interest" description="Disordered" evidence="4">
    <location>
        <begin position="273"/>
        <end position="304"/>
    </location>
</feature>
<dbReference type="InterPro" id="IPR006910">
    <property type="entry name" value="Rad21_Rec8_N"/>
</dbReference>
<evidence type="ECO:0000313" key="7">
    <source>
        <dbReference type="EMBL" id="EAZ63203.2"/>
    </source>
</evidence>
<gene>
    <name evidence="7" type="ORF">PICST_53137</name>
</gene>
<evidence type="ECO:0000313" key="8">
    <source>
        <dbReference type="Proteomes" id="UP000002258"/>
    </source>
</evidence>
<dbReference type="InParanoid" id="A3GIB1"/>
<dbReference type="GO" id="GO:0003682">
    <property type="term" value="F:chromatin binding"/>
    <property type="evidence" value="ECO:0007669"/>
    <property type="project" value="TreeGrafter"/>
</dbReference>
<dbReference type="Pfam" id="PF04824">
    <property type="entry name" value="Rad21_Rec8"/>
    <property type="match status" value="1"/>
</dbReference>
<dbReference type="RefSeq" id="XP_001387226.2">
    <property type="nucleotide sequence ID" value="XM_001387189.1"/>
</dbReference>
<dbReference type="Pfam" id="PF04825">
    <property type="entry name" value="Rad21_Rec8_N"/>
    <property type="match status" value="1"/>
</dbReference>
<dbReference type="SUPFAM" id="SSF46785">
    <property type="entry name" value="Winged helix' DNA-binding domain"/>
    <property type="match status" value="1"/>
</dbReference>
<protein>
    <submittedName>
        <fullName evidence="7">Uncharacterized protein</fullName>
    </submittedName>
</protein>
<reference evidence="7 8" key="1">
    <citation type="journal article" date="2007" name="Nat. Biotechnol.">
        <title>Genome sequence of the lignocellulose-bioconverting and xylose-fermenting yeast Pichia stipitis.</title>
        <authorList>
            <person name="Jeffries T.W."/>
            <person name="Grigoriev I.V."/>
            <person name="Grimwood J."/>
            <person name="Laplaza J.M."/>
            <person name="Aerts A."/>
            <person name="Salamov A."/>
            <person name="Schmutz J."/>
            <person name="Lindquist E."/>
            <person name="Dehal P."/>
            <person name="Shapiro H."/>
            <person name="Jin Y.S."/>
            <person name="Passoth V."/>
            <person name="Richardson P.M."/>
        </authorList>
    </citation>
    <scope>NUCLEOTIDE SEQUENCE [LARGE SCALE GENOMIC DNA]</scope>
    <source>
        <strain evidence="8">ATCC 58785 / CBS 6054 / NBRC 10063 / NRRL Y-11545</strain>
    </source>
</reference>
<dbReference type="InterPro" id="IPR006909">
    <property type="entry name" value="Rad21/Rec8_C_eu"/>
</dbReference>
<evidence type="ECO:0000256" key="2">
    <source>
        <dbReference type="ARBA" id="ARBA00009870"/>
    </source>
</evidence>
<dbReference type="PANTHER" id="PTHR12585">
    <property type="entry name" value="SCC1 / RAD21 FAMILY MEMBER"/>
    <property type="match status" value="1"/>
</dbReference>
<dbReference type="AlphaFoldDB" id="A3GIB1"/>
<dbReference type="GO" id="GO:0030892">
    <property type="term" value="C:mitotic cohesin complex"/>
    <property type="evidence" value="ECO:0007669"/>
    <property type="project" value="TreeGrafter"/>
</dbReference>
<evidence type="ECO:0000256" key="3">
    <source>
        <dbReference type="ARBA" id="ARBA00023242"/>
    </source>
</evidence>
<dbReference type="FunCoup" id="A3GIB1">
    <property type="interactions" value="204"/>
</dbReference>
<feature type="region of interest" description="Disordered" evidence="4">
    <location>
        <begin position="415"/>
        <end position="464"/>
    </location>
</feature>
<dbReference type="Gene3D" id="1.10.10.580">
    <property type="entry name" value="Structural maintenance of chromosome 1. Chain E"/>
    <property type="match status" value="1"/>
</dbReference>
<dbReference type="OrthoDB" id="10071381at2759"/>
<name>A3GIB1_PICST</name>
<dbReference type="OMA" id="IWLASNM"/>
<accession>A3GIB1</accession>
<evidence type="ECO:0000259" key="5">
    <source>
        <dbReference type="Pfam" id="PF04824"/>
    </source>
</evidence>
<dbReference type="eggNOG" id="KOG1213">
    <property type="taxonomic scope" value="Eukaryota"/>
</dbReference>
<feature type="domain" description="Rad21/Rec8-like protein C-terminal eukaryotic" evidence="5">
    <location>
        <begin position="516"/>
        <end position="543"/>
    </location>
</feature>
<dbReference type="STRING" id="322104.A3GIB1"/>
<organism evidence="7 8">
    <name type="scientific">Scheffersomyces stipitis (strain ATCC 58785 / CBS 6054 / NBRC 10063 / NRRL Y-11545)</name>
    <name type="common">Yeast</name>
    <name type="synonym">Pichia stipitis</name>
    <dbReference type="NCBI Taxonomy" id="322104"/>
    <lineage>
        <taxon>Eukaryota</taxon>
        <taxon>Fungi</taxon>
        <taxon>Dikarya</taxon>
        <taxon>Ascomycota</taxon>
        <taxon>Saccharomycotina</taxon>
        <taxon>Pichiomycetes</taxon>
        <taxon>Debaryomycetaceae</taxon>
        <taxon>Scheffersomyces</taxon>
    </lineage>
</organism>
<dbReference type="InterPro" id="IPR023093">
    <property type="entry name" value="ScpA-like_C"/>
</dbReference>
<dbReference type="InterPro" id="IPR036390">
    <property type="entry name" value="WH_DNA-bd_sf"/>
</dbReference>
<evidence type="ECO:0000256" key="1">
    <source>
        <dbReference type="ARBA" id="ARBA00004123"/>
    </source>
</evidence>
<dbReference type="GO" id="GO:0007064">
    <property type="term" value="P:mitotic sister chromatid cohesion"/>
    <property type="evidence" value="ECO:0007669"/>
    <property type="project" value="TreeGrafter"/>
</dbReference>
<dbReference type="GO" id="GO:0005634">
    <property type="term" value="C:nucleus"/>
    <property type="evidence" value="ECO:0007669"/>
    <property type="project" value="UniProtKB-SubCell"/>
</dbReference>
<dbReference type="KEGG" id="pic:PICST_53137"/>
<keyword evidence="8" id="KW-1185">Reference proteome</keyword>